<evidence type="ECO:0000313" key="2">
    <source>
        <dbReference type="Proteomes" id="UP000656274"/>
    </source>
</evidence>
<reference evidence="1 2" key="1">
    <citation type="submission" date="2020-10" db="EMBL/GenBank/DDBJ databases">
        <title>The genome sequence of Flavobacterium aquaticum 1Y8A.</title>
        <authorList>
            <person name="Liu Y."/>
        </authorList>
    </citation>
    <scope>NUCLEOTIDE SEQUENCE [LARGE SCALE GENOMIC DNA]</scope>
    <source>
        <strain evidence="1 2">1Y8A</strain>
    </source>
</reference>
<evidence type="ECO:0000313" key="1">
    <source>
        <dbReference type="EMBL" id="MBE9576349.1"/>
    </source>
</evidence>
<organism evidence="1 2">
    <name type="scientific">Flavobacterium proteolyticum</name>
    <dbReference type="NCBI Taxonomy" id="2911683"/>
    <lineage>
        <taxon>Bacteria</taxon>
        <taxon>Pseudomonadati</taxon>
        <taxon>Bacteroidota</taxon>
        <taxon>Flavobacteriia</taxon>
        <taxon>Flavobacteriales</taxon>
        <taxon>Flavobacteriaceae</taxon>
        <taxon>Flavobacterium</taxon>
    </lineage>
</organism>
<dbReference type="Proteomes" id="UP000656274">
    <property type="component" value="Unassembled WGS sequence"/>
</dbReference>
<gene>
    <name evidence="1" type="ORF">IM755_06455</name>
</gene>
<keyword evidence="2" id="KW-1185">Reference proteome</keyword>
<protein>
    <submittedName>
        <fullName evidence="1">Uncharacterized protein</fullName>
    </submittedName>
</protein>
<proteinExistence type="predicted"/>
<accession>A0ABR9WR01</accession>
<dbReference type="EMBL" id="JADFTZ010000002">
    <property type="protein sequence ID" value="MBE9576349.1"/>
    <property type="molecule type" value="Genomic_DNA"/>
</dbReference>
<comment type="caution">
    <text evidence="1">The sequence shown here is derived from an EMBL/GenBank/DDBJ whole genome shotgun (WGS) entry which is preliminary data.</text>
</comment>
<sequence>MKFSVHILCIYLLLLVALPSVRAMKMLVSENCEETCHKSSSDSSGCEKGKIIMSLNFSPVQFVSELDFKPEISFPEFKIEKEKSNYEKIFISKYQHSIWHPPKFSIS</sequence>
<name>A0ABR9WR01_9FLAO</name>
<dbReference type="RefSeq" id="WP_194094897.1">
    <property type="nucleotide sequence ID" value="NZ_JADFTZ010000002.1"/>
</dbReference>